<proteinExistence type="predicted"/>
<comment type="caution">
    <text evidence="1">The sequence shown here is derived from an EMBL/GenBank/DDBJ whole genome shotgun (WGS) entry which is preliminary data.</text>
</comment>
<gene>
    <name evidence="1" type="ORF">DPMN_108325</name>
</gene>
<accession>A0A9D4QLX3</accession>
<dbReference type="Proteomes" id="UP000828390">
    <property type="component" value="Unassembled WGS sequence"/>
</dbReference>
<reference evidence="1" key="2">
    <citation type="submission" date="2020-11" db="EMBL/GenBank/DDBJ databases">
        <authorList>
            <person name="McCartney M.A."/>
            <person name="Auch B."/>
            <person name="Kono T."/>
            <person name="Mallez S."/>
            <person name="Becker A."/>
            <person name="Gohl D.M."/>
            <person name="Silverstein K.A.T."/>
            <person name="Koren S."/>
            <person name="Bechman K.B."/>
            <person name="Herman A."/>
            <person name="Abrahante J.E."/>
            <person name="Garbe J."/>
        </authorList>
    </citation>
    <scope>NUCLEOTIDE SEQUENCE</scope>
    <source>
        <strain evidence="1">Duluth1</strain>
        <tissue evidence="1">Whole animal</tissue>
    </source>
</reference>
<sequence length="89" mass="9915">MCVSRSAGLLAARFLGGTSAAAEVRFTCEHTVETRATHMGDNTHLFLRFILSHAGSRETSPDKKEMEDELRTIDNAFGSHIVLKICRYM</sequence>
<keyword evidence="2" id="KW-1185">Reference proteome</keyword>
<evidence type="ECO:0000313" key="2">
    <source>
        <dbReference type="Proteomes" id="UP000828390"/>
    </source>
</evidence>
<evidence type="ECO:0000313" key="1">
    <source>
        <dbReference type="EMBL" id="KAH3834992.1"/>
    </source>
</evidence>
<name>A0A9D4QLX3_DREPO</name>
<reference evidence="1" key="1">
    <citation type="journal article" date="2019" name="bioRxiv">
        <title>The Genome of the Zebra Mussel, Dreissena polymorpha: A Resource for Invasive Species Research.</title>
        <authorList>
            <person name="McCartney M.A."/>
            <person name="Auch B."/>
            <person name="Kono T."/>
            <person name="Mallez S."/>
            <person name="Zhang Y."/>
            <person name="Obille A."/>
            <person name="Becker A."/>
            <person name="Abrahante J.E."/>
            <person name="Garbe J."/>
            <person name="Badalamenti J.P."/>
            <person name="Herman A."/>
            <person name="Mangelson H."/>
            <person name="Liachko I."/>
            <person name="Sullivan S."/>
            <person name="Sone E.D."/>
            <person name="Koren S."/>
            <person name="Silverstein K.A.T."/>
            <person name="Beckman K.B."/>
            <person name="Gohl D.M."/>
        </authorList>
    </citation>
    <scope>NUCLEOTIDE SEQUENCE</scope>
    <source>
        <strain evidence="1">Duluth1</strain>
        <tissue evidence="1">Whole animal</tissue>
    </source>
</reference>
<dbReference type="EMBL" id="JAIWYP010000004">
    <property type="protein sequence ID" value="KAH3834992.1"/>
    <property type="molecule type" value="Genomic_DNA"/>
</dbReference>
<dbReference type="AlphaFoldDB" id="A0A9D4QLX3"/>
<protein>
    <submittedName>
        <fullName evidence="1">Uncharacterized protein</fullName>
    </submittedName>
</protein>
<organism evidence="1 2">
    <name type="scientific">Dreissena polymorpha</name>
    <name type="common">Zebra mussel</name>
    <name type="synonym">Mytilus polymorpha</name>
    <dbReference type="NCBI Taxonomy" id="45954"/>
    <lineage>
        <taxon>Eukaryota</taxon>
        <taxon>Metazoa</taxon>
        <taxon>Spiralia</taxon>
        <taxon>Lophotrochozoa</taxon>
        <taxon>Mollusca</taxon>
        <taxon>Bivalvia</taxon>
        <taxon>Autobranchia</taxon>
        <taxon>Heteroconchia</taxon>
        <taxon>Euheterodonta</taxon>
        <taxon>Imparidentia</taxon>
        <taxon>Neoheterodontei</taxon>
        <taxon>Myida</taxon>
        <taxon>Dreissenoidea</taxon>
        <taxon>Dreissenidae</taxon>
        <taxon>Dreissena</taxon>
    </lineage>
</organism>